<dbReference type="Gene3D" id="3.10.450.40">
    <property type="match status" value="1"/>
</dbReference>
<keyword evidence="4" id="KW-1185">Reference proteome</keyword>
<feature type="domain" description="IraD/Gp25-like" evidence="1">
    <location>
        <begin position="21"/>
        <end position="108"/>
    </location>
</feature>
<dbReference type="KEGG" id="trs:Terro_2517"/>
<dbReference type="eggNOG" id="COG3628">
    <property type="taxonomic scope" value="Bacteria"/>
</dbReference>
<gene>
    <name evidence="2" type="ordered locus">Terro_2153</name>
    <name evidence="3" type="ordered locus">Terro_2517</name>
</gene>
<evidence type="ECO:0000259" key="1">
    <source>
        <dbReference type="Pfam" id="PF04965"/>
    </source>
</evidence>
<dbReference type="SUPFAM" id="SSF160719">
    <property type="entry name" value="gpW/gp25-like"/>
    <property type="match status" value="1"/>
</dbReference>
<dbReference type="KEGG" id="trs:Terro_2153"/>
<reference evidence="3 4" key="1">
    <citation type="submission" date="2012-06" db="EMBL/GenBank/DDBJ databases">
        <title>Complete genome of Terriglobus roseus DSM 18391.</title>
        <authorList>
            <consortium name="US DOE Joint Genome Institute (JGI-PGF)"/>
            <person name="Lucas S."/>
            <person name="Copeland A."/>
            <person name="Lapidus A."/>
            <person name="Glavina del Rio T."/>
            <person name="Dalin E."/>
            <person name="Tice H."/>
            <person name="Bruce D."/>
            <person name="Goodwin L."/>
            <person name="Pitluck S."/>
            <person name="Peters L."/>
            <person name="Mikhailova N."/>
            <person name="Munk A.C.C."/>
            <person name="Kyrpides N."/>
            <person name="Mavromatis K."/>
            <person name="Ivanova N."/>
            <person name="Brettin T."/>
            <person name="Detter J.C."/>
            <person name="Han C."/>
            <person name="Larimer F."/>
            <person name="Land M."/>
            <person name="Hauser L."/>
            <person name="Markowitz V."/>
            <person name="Cheng J.-F."/>
            <person name="Hugenholtz P."/>
            <person name="Woyke T."/>
            <person name="Wu D."/>
            <person name="Brambilla E."/>
            <person name="Klenk H.-P."/>
            <person name="Eisen J.A."/>
        </authorList>
    </citation>
    <scope>NUCLEOTIDE SEQUENCE [LARGE SCALE GENOMIC DNA]</scope>
    <source>
        <strain evidence="3">DSM 18391</strain>
        <strain evidence="4">DSM 18391 / NRRL B-41598 / KBS 63</strain>
    </source>
</reference>
<evidence type="ECO:0000313" key="2">
    <source>
        <dbReference type="EMBL" id="AFL88422.1"/>
    </source>
</evidence>
<dbReference type="AlphaFoldDB" id="I3ZHP5"/>
<name>I3ZHP5_TERRK</name>
<dbReference type="OrthoDB" id="9802846at2"/>
<proteinExistence type="predicted"/>
<dbReference type="STRING" id="926566.Terro_2153"/>
<accession>I3ZHP5</accession>
<sequence length="119" mass="13222">MQHVRFPIRIDGRGRTSTGTYEQHVEDMLEQLLFTHAGERVNRPDFGGGLLQMVFAPGGDQLSAATQFMVAGSIQQWLGDLLQVESVDVSQTDSTLSVSVSYTLRKTQQQKTSTFTRSN</sequence>
<dbReference type="HOGENOM" id="CLU_133204_0_2_0"/>
<dbReference type="InterPro" id="IPR007048">
    <property type="entry name" value="IraD/Gp25-like"/>
</dbReference>
<evidence type="ECO:0000313" key="3">
    <source>
        <dbReference type="EMBL" id="AFL88763.1"/>
    </source>
</evidence>
<organism evidence="3 4">
    <name type="scientific">Terriglobus roseus (strain DSM 18391 / NRRL B-41598 / KBS 63)</name>
    <dbReference type="NCBI Taxonomy" id="926566"/>
    <lineage>
        <taxon>Bacteria</taxon>
        <taxon>Pseudomonadati</taxon>
        <taxon>Acidobacteriota</taxon>
        <taxon>Terriglobia</taxon>
        <taxon>Terriglobales</taxon>
        <taxon>Acidobacteriaceae</taxon>
        <taxon>Terriglobus</taxon>
    </lineage>
</organism>
<dbReference type="RefSeq" id="WP_014785991.1">
    <property type="nucleotide sequence ID" value="NC_018014.1"/>
</dbReference>
<dbReference type="EMBL" id="CP003379">
    <property type="protein sequence ID" value="AFL88763.1"/>
    <property type="molecule type" value="Genomic_DNA"/>
</dbReference>
<dbReference type="Pfam" id="PF04965">
    <property type="entry name" value="GPW_gp25"/>
    <property type="match status" value="1"/>
</dbReference>
<evidence type="ECO:0000313" key="4">
    <source>
        <dbReference type="Proteomes" id="UP000006056"/>
    </source>
</evidence>
<dbReference type="EMBL" id="CP003379">
    <property type="protein sequence ID" value="AFL88422.1"/>
    <property type="molecule type" value="Genomic_DNA"/>
</dbReference>
<protein>
    <submittedName>
        <fullName evidence="3">Phage baseplate assembly protein W</fullName>
    </submittedName>
</protein>
<dbReference type="Proteomes" id="UP000006056">
    <property type="component" value="Chromosome"/>
</dbReference>